<evidence type="ECO:0000256" key="7">
    <source>
        <dbReference type="ARBA" id="ARBA00024033"/>
    </source>
</evidence>
<comment type="subcellular location">
    <subcellularLocation>
        <location evidence="1">Cell membrane</location>
        <topology evidence="1">Multi-pass membrane protein</topology>
    </subcellularLocation>
</comment>
<feature type="transmembrane region" description="Helical" evidence="9">
    <location>
        <begin position="78"/>
        <end position="101"/>
    </location>
</feature>
<evidence type="ECO:0000256" key="4">
    <source>
        <dbReference type="ARBA" id="ARBA00022692"/>
    </source>
</evidence>
<keyword evidence="2" id="KW-1003">Cell membrane</keyword>
<dbReference type="RefSeq" id="WP_023359660.1">
    <property type="nucleotide sequence ID" value="NC_022657.1"/>
</dbReference>
<evidence type="ECO:0000256" key="2">
    <source>
        <dbReference type="ARBA" id="ARBA00022475"/>
    </source>
</evidence>
<protein>
    <recommendedName>
        <fullName evidence="12">Alpha-1,2-mannosyltransferase</fullName>
    </recommendedName>
</protein>
<dbReference type="KEGG" id="afs:AFR_09090"/>
<keyword evidence="11" id="KW-1185">Reference proteome</keyword>
<evidence type="ECO:0000256" key="9">
    <source>
        <dbReference type="SAM" id="Phobius"/>
    </source>
</evidence>
<keyword evidence="3" id="KW-0808">Transferase</keyword>
<keyword evidence="4 9" id="KW-0812">Transmembrane</keyword>
<feature type="region of interest" description="Disordered" evidence="8">
    <location>
        <begin position="325"/>
        <end position="501"/>
    </location>
</feature>
<feature type="transmembrane region" description="Helical" evidence="9">
    <location>
        <begin position="161"/>
        <end position="184"/>
    </location>
</feature>
<dbReference type="Proteomes" id="UP000017746">
    <property type="component" value="Chromosome"/>
</dbReference>
<reference evidence="10 11" key="1">
    <citation type="journal article" date="2014" name="J. Biotechnol.">
        <title>Complete genome sequence of the actinobacterium Actinoplanes friuliensis HAG 010964, producer of the lipopeptide antibiotic friulimycin.</title>
        <authorList>
            <person name="Ruckert C."/>
            <person name="Szczepanowski R."/>
            <person name="Albersmeier A."/>
            <person name="Goesmann A."/>
            <person name="Fischer N."/>
            <person name="Steinkamper A."/>
            <person name="Puhler A."/>
            <person name="Biener R."/>
            <person name="Schwartz D."/>
            <person name="Kalinowski J."/>
        </authorList>
    </citation>
    <scope>NUCLEOTIDE SEQUENCE [LARGE SCALE GENOMIC DNA]</scope>
    <source>
        <strain evidence="10 11">DSM 7358</strain>
    </source>
</reference>
<evidence type="ECO:0000256" key="3">
    <source>
        <dbReference type="ARBA" id="ARBA00022679"/>
    </source>
</evidence>
<evidence type="ECO:0000256" key="8">
    <source>
        <dbReference type="SAM" id="MobiDB-lite"/>
    </source>
</evidence>
<feature type="transmembrane region" description="Helical" evidence="9">
    <location>
        <begin position="507"/>
        <end position="525"/>
    </location>
</feature>
<dbReference type="Pfam" id="PF09594">
    <property type="entry name" value="GT87"/>
    <property type="match status" value="1"/>
</dbReference>
<feature type="transmembrane region" description="Helical" evidence="9">
    <location>
        <begin position="280"/>
        <end position="299"/>
    </location>
</feature>
<dbReference type="AlphaFoldDB" id="U5VTJ4"/>
<organism evidence="10 11">
    <name type="scientific">Actinoplanes friuliensis DSM 7358</name>
    <dbReference type="NCBI Taxonomy" id="1246995"/>
    <lineage>
        <taxon>Bacteria</taxon>
        <taxon>Bacillati</taxon>
        <taxon>Actinomycetota</taxon>
        <taxon>Actinomycetes</taxon>
        <taxon>Micromonosporales</taxon>
        <taxon>Micromonosporaceae</taxon>
        <taxon>Actinoplanes</taxon>
    </lineage>
</organism>
<evidence type="ECO:0008006" key="12">
    <source>
        <dbReference type="Google" id="ProtNLM"/>
    </source>
</evidence>
<feature type="compositionally biased region" description="Basic and acidic residues" evidence="8">
    <location>
        <begin position="492"/>
        <end position="501"/>
    </location>
</feature>
<dbReference type="STRING" id="1246995.AFR_09090"/>
<comment type="similarity">
    <text evidence="7">Belongs to the glycosyltransferase 87 family.</text>
</comment>
<sequence>MTRRALIVAACAVVTAALLVWASVHHGFFDSKVYSGAVRYWFRDGGMVYDWLRPGTPYGFTYPPFAGLVMAPMAFLPFPVILVIACLATVVSTAVLTWWLVAPLVRRKGWTKWFAGSVAVALALCFEPVRETFGFGQVNTLLLALVAGDVLFGVARGRRWAGVGIGLATAIKLTPGVFILYLLVTRQWRAAGTAIGAAAAATLVAAWIFPDEAREFWTAALWDTNRVGNLEYLSNQSLRGMLARLPVDGVESKLWIVGVLLTLGFWFWRVRAAARNGDHFGGLALTGLLGCLISPVTWIHHCVWLLPAIVRCVEAGLTSLPAPGSTPAAKLPAPGSTPAAKLPAPGSTPAAKLPAPGSTPAAKLPAPGSTPAAKLPAPGSTPAAKLPAPGSTPAAKLPAPGSTPAAKLPAPGSTPAAKLPAPGSTPAAKLPAPGSTPAANPRPEPATTPSSEPAAKLNSKTAANPGSEPGVNSGGEPAATRGGERITNPATPDHDSSKARAGDRRSLWLGASAYLVLSSHLTWLWETGPKPPLAFLGSNLYVWFSLALLIGMPVTSKIRTDETRRPMGKAGTPDVSRVVT</sequence>
<feature type="transmembrane region" description="Helical" evidence="9">
    <location>
        <begin position="113"/>
        <end position="129"/>
    </location>
</feature>
<dbReference type="PATRIC" id="fig|1246995.3.peg.1849"/>
<dbReference type="InterPro" id="IPR018584">
    <property type="entry name" value="GT87"/>
</dbReference>
<feature type="transmembrane region" description="Helical" evidence="9">
    <location>
        <begin position="190"/>
        <end position="209"/>
    </location>
</feature>
<evidence type="ECO:0000256" key="6">
    <source>
        <dbReference type="ARBA" id="ARBA00023136"/>
    </source>
</evidence>
<name>U5VTJ4_9ACTN</name>
<gene>
    <name evidence="10" type="ORF">AFR_09090</name>
</gene>
<keyword evidence="5 9" id="KW-1133">Transmembrane helix</keyword>
<dbReference type="EMBL" id="CP006272">
    <property type="protein sequence ID" value="AGZ40107.1"/>
    <property type="molecule type" value="Genomic_DNA"/>
</dbReference>
<accession>U5VTJ4</accession>
<dbReference type="eggNOG" id="COG3170">
    <property type="taxonomic scope" value="Bacteria"/>
</dbReference>
<keyword evidence="6 9" id="KW-0472">Membrane</keyword>
<proteinExistence type="inferred from homology"/>
<feature type="transmembrane region" description="Helical" evidence="9">
    <location>
        <begin position="540"/>
        <end position="558"/>
    </location>
</feature>
<dbReference type="GO" id="GO:0005886">
    <property type="term" value="C:plasma membrane"/>
    <property type="evidence" value="ECO:0007669"/>
    <property type="project" value="UniProtKB-SubCell"/>
</dbReference>
<feature type="transmembrane region" description="Helical" evidence="9">
    <location>
        <begin position="250"/>
        <end position="268"/>
    </location>
</feature>
<evidence type="ECO:0000256" key="1">
    <source>
        <dbReference type="ARBA" id="ARBA00004651"/>
    </source>
</evidence>
<dbReference type="HOGENOM" id="CLU_469813_0_0_11"/>
<dbReference type="OrthoDB" id="9774600at2"/>
<evidence type="ECO:0000313" key="10">
    <source>
        <dbReference type="EMBL" id="AGZ40107.1"/>
    </source>
</evidence>
<evidence type="ECO:0000313" key="11">
    <source>
        <dbReference type="Proteomes" id="UP000017746"/>
    </source>
</evidence>
<evidence type="ECO:0000256" key="5">
    <source>
        <dbReference type="ARBA" id="ARBA00022989"/>
    </source>
</evidence>
<dbReference type="GO" id="GO:0016758">
    <property type="term" value="F:hexosyltransferase activity"/>
    <property type="evidence" value="ECO:0007669"/>
    <property type="project" value="InterPro"/>
</dbReference>
<feature type="transmembrane region" description="Helical" evidence="9">
    <location>
        <begin position="135"/>
        <end position="154"/>
    </location>
</feature>